<name>A0A2A4FQ03_9SPHN</name>
<proteinExistence type="predicted"/>
<dbReference type="OrthoDB" id="9803459at2"/>
<dbReference type="PANTHER" id="PTHR47396:SF1">
    <property type="entry name" value="ATP-DEPENDENT HELICASE IRC3-RELATED"/>
    <property type="match status" value="1"/>
</dbReference>
<dbReference type="Proteomes" id="UP000218934">
    <property type="component" value="Unassembled WGS sequence"/>
</dbReference>
<protein>
    <submittedName>
        <fullName evidence="2">Helicase-like protein</fullName>
    </submittedName>
</protein>
<evidence type="ECO:0000313" key="2">
    <source>
        <dbReference type="EMBL" id="PCE39548.1"/>
    </source>
</evidence>
<gene>
    <name evidence="2" type="ORF">COO09_24995</name>
</gene>
<dbReference type="KEGG" id="rdi:CMV14_15770"/>
<keyword evidence="2" id="KW-0067">ATP-binding</keyword>
<dbReference type="GO" id="GO:0005524">
    <property type="term" value="F:ATP binding"/>
    <property type="evidence" value="ECO:0007669"/>
    <property type="project" value="InterPro"/>
</dbReference>
<dbReference type="InterPro" id="IPR001650">
    <property type="entry name" value="Helicase_C-like"/>
</dbReference>
<feature type="domain" description="Helicase ATP-binding" evidence="1">
    <location>
        <begin position="132"/>
        <end position="294"/>
    </location>
</feature>
<dbReference type="InterPro" id="IPR014001">
    <property type="entry name" value="Helicase_ATP-bd"/>
</dbReference>
<dbReference type="Pfam" id="PF04851">
    <property type="entry name" value="ResIII"/>
    <property type="match status" value="1"/>
</dbReference>
<sequence>MIADGLLDFRIAIPTADLDGDFHDKFGILRDSEGDAVAFHGSPNDSAQAFRNYESISIYYSWIDRREASRVTAESARFDLLWSNGDLNLRVYPLPDAVKRNLIAFTTRLPRPYAPPKHEPQSDRWIHQKEASATFLKERRGILEMATGTGKTRTALSILNELGERDLVETTIVSAYGTDLLDQWYKELVKHSGIPVYRAYEQHREAQAFLNSPRGAVLLTARTNLAEVLPRLDPAVFAKALLICDEVHGMGSPALVAALTGKLQCFAYRLGLSATPERIYDADGNRFIEEEIGPVIFRFGLEEAIQRGILCEFDYVPLPYALSDDDKAAVRQAIKRYHAKARAGEAAPIEALYRDIARVRKLSREKVAPFEAYVEANPSVLDRCIIFVETAEYGALIQPILMRMRSDFHTYYQDDDRDNLRRFAKGQLECLLTCHRISEGIDIQSVNNIVLFASARARLETVQRLGRCLRVDPANPDKRARVVDFVEHKPDDVDDPTGELGADEERESWFLALSSLRHDHTPSSGASREGTSGCS</sequence>
<dbReference type="EMBL" id="NWUF01000072">
    <property type="protein sequence ID" value="PCE39548.1"/>
    <property type="molecule type" value="Genomic_DNA"/>
</dbReference>
<keyword evidence="3" id="KW-1185">Reference proteome</keyword>
<dbReference type="AlphaFoldDB" id="A0A2A4FQ03"/>
<keyword evidence="2" id="KW-0547">Nucleotide-binding</keyword>
<dbReference type="Pfam" id="PF00271">
    <property type="entry name" value="Helicase_C"/>
    <property type="match status" value="1"/>
</dbReference>
<evidence type="ECO:0000259" key="1">
    <source>
        <dbReference type="PROSITE" id="PS51192"/>
    </source>
</evidence>
<dbReference type="GO" id="GO:0016787">
    <property type="term" value="F:hydrolase activity"/>
    <property type="evidence" value="ECO:0007669"/>
    <property type="project" value="InterPro"/>
</dbReference>
<dbReference type="PANTHER" id="PTHR47396">
    <property type="entry name" value="TYPE I RESTRICTION ENZYME ECOKI R PROTEIN"/>
    <property type="match status" value="1"/>
</dbReference>
<organism evidence="2 3">
    <name type="scientific">Rhizorhabdus dicambivorans</name>
    <dbReference type="NCBI Taxonomy" id="1850238"/>
    <lineage>
        <taxon>Bacteria</taxon>
        <taxon>Pseudomonadati</taxon>
        <taxon>Pseudomonadota</taxon>
        <taxon>Alphaproteobacteria</taxon>
        <taxon>Sphingomonadales</taxon>
        <taxon>Sphingomonadaceae</taxon>
        <taxon>Rhizorhabdus</taxon>
    </lineage>
</organism>
<evidence type="ECO:0000313" key="3">
    <source>
        <dbReference type="Proteomes" id="UP000218934"/>
    </source>
</evidence>
<dbReference type="GO" id="GO:0003677">
    <property type="term" value="F:DNA binding"/>
    <property type="evidence" value="ECO:0007669"/>
    <property type="project" value="InterPro"/>
</dbReference>
<dbReference type="InterPro" id="IPR027417">
    <property type="entry name" value="P-loop_NTPase"/>
</dbReference>
<dbReference type="SUPFAM" id="SSF52540">
    <property type="entry name" value="P-loop containing nucleoside triphosphate hydrolases"/>
    <property type="match status" value="1"/>
</dbReference>
<dbReference type="PROSITE" id="PS51192">
    <property type="entry name" value="HELICASE_ATP_BIND_1"/>
    <property type="match status" value="1"/>
</dbReference>
<dbReference type="GO" id="GO:0005829">
    <property type="term" value="C:cytosol"/>
    <property type="evidence" value="ECO:0007669"/>
    <property type="project" value="TreeGrafter"/>
</dbReference>
<dbReference type="Gene3D" id="3.40.50.300">
    <property type="entry name" value="P-loop containing nucleotide triphosphate hydrolases"/>
    <property type="match status" value="2"/>
</dbReference>
<dbReference type="GO" id="GO:0004386">
    <property type="term" value="F:helicase activity"/>
    <property type="evidence" value="ECO:0007669"/>
    <property type="project" value="UniProtKB-KW"/>
</dbReference>
<dbReference type="SMART" id="SM00487">
    <property type="entry name" value="DEXDc"/>
    <property type="match status" value="1"/>
</dbReference>
<accession>A0A2A4FQ03</accession>
<keyword evidence="2" id="KW-0347">Helicase</keyword>
<keyword evidence="2" id="KW-0378">Hydrolase</keyword>
<comment type="caution">
    <text evidence="2">The sequence shown here is derived from an EMBL/GenBank/DDBJ whole genome shotgun (WGS) entry which is preliminary data.</text>
</comment>
<dbReference type="InterPro" id="IPR050742">
    <property type="entry name" value="Helicase_Restrict-Modif_Enz"/>
</dbReference>
<dbReference type="InterPro" id="IPR006935">
    <property type="entry name" value="Helicase/UvrB_N"/>
</dbReference>
<reference evidence="2 3" key="1">
    <citation type="submission" date="2017-09" db="EMBL/GenBank/DDBJ databases">
        <title>The Catabolism of 3,6-Dichlorosalicylic acid is Initiated by the Cytochrome P450 Monooxygenase DsmABC in Rhizorhabdus dicambivorans Ndbn-20.</title>
        <authorList>
            <person name="Na L."/>
        </authorList>
    </citation>
    <scope>NUCLEOTIDE SEQUENCE [LARGE SCALE GENOMIC DNA]</scope>
    <source>
        <strain evidence="2 3">Ndbn-20m</strain>
    </source>
</reference>